<dbReference type="InterPro" id="IPR029062">
    <property type="entry name" value="Class_I_gatase-like"/>
</dbReference>
<dbReference type="STRING" id="582402.Hbal_2795"/>
<dbReference type="PANTHER" id="PTHR40469:SF2">
    <property type="entry name" value="GALACTOSE-BINDING DOMAIN-LIKE SUPERFAMILY PROTEIN"/>
    <property type="match status" value="1"/>
</dbReference>
<dbReference type="KEGG" id="hba:Hbal_2795"/>
<evidence type="ECO:0000313" key="4">
    <source>
        <dbReference type="Proteomes" id="UP000002745"/>
    </source>
</evidence>
<dbReference type="InterPro" id="IPR029010">
    <property type="entry name" value="ThuA-like"/>
</dbReference>
<proteinExistence type="predicted"/>
<organism evidence="3 4">
    <name type="scientific">Hirschia baltica (strain ATCC 49814 / DSM 5838 / IFAM 1418)</name>
    <dbReference type="NCBI Taxonomy" id="582402"/>
    <lineage>
        <taxon>Bacteria</taxon>
        <taxon>Pseudomonadati</taxon>
        <taxon>Pseudomonadota</taxon>
        <taxon>Alphaproteobacteria</taxon>
        <taxon>Hyphomonadales</taxon>
        <taxon>Hyphomonadaceae</taxon>
        <taxon>Hirschia</taxon>
    </lineage>
</organism>
<feature type="domain" description="ThuA-like" evidence="2">
    <location>
        <begin position="49"/>
        <end position="280"/>
    </location>
</feature>
<evidence type="ECO:0000259" key="2">
    <source>
        <dbReference type="Pfam" id="PF06283"/>
    </source>
</evidence>
<dbReference type="HOGENOM" id="CLU_057383_1_2_5"/>
<evidence type="ECO:0000313" key="3">
    <source>
        <dbReference type="EMBL" id="ACT60468.1"/>
    </source>
</evidence>
<protein>
    <recommendedName>
        <fullName evidence="2">ThuA-like domain-containing protein</fullName>
    </recommendedName>
</protein>
<dbReference type="SUPFAM" id="SSF52317">
    <property type="entry name" value="Class I glutamine amidotransferase-like"/>
    <property type="match status" value="1"/>
</dbReference>
<name>C6XQG9_HIRBI</name>
<feature type="chain" id="PRO_5002973090" description="ThuA-like domain-containing protein" evidence="1">
    <location>
        <begin position="19"/>
        <end position="290"/>
    </location>
</feature>
<evidence type="ECO:0000256" key="1">
    <source>
        <dbReference type="SAM" id="SignalP"/>
    </source>
</evidence>
<dbReference type="PANTHER" id="PTHR40469">
    <property type="entry name" value="SECRETED GLYCOSYL HYDROLASE"/>
    <property type="match status" value="1"/>
</dbReference>
<feature type="signal peptide" evidence="1">
    <location>
        <begin position="1"/>
        <end position="18"/>
    </location>
</feature>
<dbReference type="eggNOG" id="COG3828">
    <property type="taxonomic scope" value="Bacteria"/>
</dbReference>
<gene>
    <name evidence="3" type="ordered locus">Hbal_2795</name>
</gene>
<dbReference type="Gene3D" id="3.40.50.880">
    <property type="match status" value="1"/>
</dbReference>
<accession>C6XQG9</accession>
<reference evidence="4" key="1">
    <citation type="journal article" date="2011" name="J. Bacteriol.">
        <title>Genome sequences of eight morphologically diverse alphaproteobacteria.</title>
        <authorList>
            <consortium name="US DOE Joint Genome Institute"/>
            <person name="Brown P.J."/>
            <person name="Kysela D.T."/>
            <person name="Buechlein A."/>
            <person name="Hemmerich C."/>
            <person name="Brun Y.V."/>
        </authorList>
    </citation>
    <scope>NUCLEOTIDE SEQUENCE [LARGE SCALE GENOMIC DNA]</scope>
    <source>
        <strain evidence="4">ATCC 49814 / DSM 5838 / IFAM 1418</strain>
    </source>
</reference>
<dbReference type="Pfam" id="PF06283">
    <property type="entry name" value="ThuA"/>
    <property type="match status" value="1"/>
</dbReference>
<keyword evidence="1" id="KW-0732">Signal</keyword>
<dbReference type="AlphaFoldDB" id="C6XQG9"/>
<dbReference type="Proteomes" id="UP000002745">
    <property type="component" value="Chromosome"/>
</dbReference>
<keyword evidence="4" id="KW-1185">Reference proteome</keyword>
<dbReference type="EMBL" id="CP001678">
    <property type="protein sequence ID" value="ACT60468.1"/>
    <property type="molecule type" value="Genomic_DNA"/>
</dbReference>
<dbReference type="OrthoDB" id="109511at2"/>
<dbReference type="RefSeq" id="WP_015828618.1">
    <property type="nucleotide sequence ID" value="NC_012982.1"/>
</dbReference>
<sequence length="290" mass="32672">MVKKFLVIVALVSTCLQACSLGGSLQPNSIIEEGGHQAEVVDWMKSPSILVFSKTLEWRHDGGISGADLFFVKLAENKGYDLLTTVNSAVFNEADLERFDVVVFNNVTGDVLNKNQRVAFQKWFEKKGRWIGLHSIGDKSIAKWDWFQTNFIGTGFIGHTMQPQFQEAEVVVLKPDHPVVQGLPPSFNLTDEWYSFDQVPPSDEFIPLLGLDEATYAPTNKVVERWPEDLRMGNKAIDHPIAWSFCRGDAKGVYSAIGHSYENYEEPEYQKFLVNAFDWVTSPSVEAECN</sequence>